<reference evidence="2 3" key="1">
    <citation type="submission" date="2020-10" db="EMBL/GenBank/DDBJ databases">
        <title>Nocardioides sp. isolated from sludge.</title>
        <authorList>
            <person name="Zhang X."/>
        </authorList>
    </citation>
    <scope>NUCLEOTIDE SEQUENCE [LARGE SCALE GENOMIC DNA]</scope>
    <source>
        <strain evidence="2 3">Y6</strain>
    </source>
</reference>
<gene>
    <name evidence="2" type="ORF">IEQ44_16280</name>
</gene>
<comment type="caution">
    <text evidence="2">The sequence shown here is derived from an EMBL/GenBank/DDBJ whole genome shotgun (WGS) entry which is preliminary data.</text>
</comment>
<evidence type="ECO:0000313" key="2">
    <source>
        <dbReference type="EMBL" id="MBE7326190.1"/>
    </source>
</evidence>
<dbReference type="InterPro" id="IPR036249">
    <property type="entry name" value="Thioredoxin-like_sf"/>
</dbReference>
<dbReference type="Gene3D" id="3.40.30.10">
    <property type="entry name" value="Glutaredoxin"/>
    <property type="match status" value="1"/>
</dbReference>
<accession>A0ABR9RYD0</accession>
<dbReference type="SUPFAM" id="SSF52833">
    <property type="entry name" value="Thioredoxin-like"/>
    <property type="match status" value="1"/>
</dbReference>
<protein>
    <submittedName>
        <fullName evidence="2">ArsC family reductase</fullName>
    </submittedName>
</protein>
<evidence type="ECO:0000313" key="3">
    <source>
        <dbReference type="Proteomes" id="UP000756387"/>
    </source>
</evidence>
<dbReference type="Pfam" id="PF03960">
    <property type="entry name" value="ArsC"/>
    <property type="match status" value="1"/>
</dbReference>
<proteinExistence type="inferred from homology"/>
<comment type="similarity">
    <text evidence="1">Belongs to the ArsC family.</text>
</comment>
<evidence type="ECO:0000256" key="1">
    <source>
        <dbReference type="PROSITE-ProRule" id="PRU01282"/>
    </source>
</evidence>
<dbReference type="EMBL" id="JADCSA010000859">
    <property type="protein sequence ID" value="MBE7326190.1"/>
    <property type="molecule type" value="Genomic_DNA"/>
</dbReference>
<dbReference type="PROSITE" id="PS51353">
    <property type="entry name" value="ARSC"/>
    <property type="match status" value="1"/>
</dbReference>
<keyword evidence="3" id="KW-1185">Reference proteome</keyword>
<organism evidence="2 3">
    <name type="scientific">Nocardioides malaquae</name>
    <dbReference type="NCBI Taxonomy" id="2773426"/>
    <lineage>
        <taxon>Bacteria</taxon>
        <taxon>Bacillati</taxon>
        <taxon>Actinomycetota</taxon>
        <taxon>Actinomycetes</taxon>
        <taxon>Propionibacteriales</taxon>
        <taxon>Nocardioidaceae</taxon>
        <taxon>Nocardioides</taxon>
    </lineage>
</organism>
<sequence length="49" mass="5395">RNKITDAASAAALMTEMPAIIKRPLLCVPGKPMLLGFSDSSYQQFFHEV</sequence>
<dbReference type="Proteomes" id="UP000756387">
    <property type="component" value="Unassembled WGS sequence"/>
</dbReference>
<dbReference type="InterPro" id="IPR006660">
    <property type="entry name" value="Arsenate_reductase-like"/>
</dbReference>
<feature type="non-terminal residue" evidence="2">
    <location>
        <position position="1"/>
    </location>
</feature>
<name>A0ABR9RYD0_9ACTN</name>